<evidence type="ECO:0008006" key="3">
    <source>
        <dbReference type="Google" id="ProtNLM"/>
    </source>
</evidence>
<sequence length="83" mass="9919">MKRLPLTTADILRKVGIPRHKLYYLEEMGYITPRLKPIGNVELRLFTQEDLQKITLLWKYLKEGFNHELAYEKTMKDLGRGKR</sequence>
<dbReference type="AlphaFoldDB" id="A0A7X6DU16"/>
<dbReference type="Proteomes" id="UP000534783">
    <property type="component" value="Unassembled WGS sequence"/>
</dbReference>
<comment type="caution">
    <text evidence="1">The sequence shown here is derived from an EMBL/GenBank/DDBJ whole genome shotgun (WGS) entry which is preliminary data.</text>
</comment>
<gene>
    <name evidence="1" type="ORF">MNODULE_21065</name>
</gene>
<organism evidence="1 2">
    <name type="scientific">Candidatus Manganitrophus noduliformans</name>
    <dbReference type="NCBI Taxonomy" id="2606439"/>
    <lineage>
        <taxon>Bacteria</taxon>
        <taxon>Pseudomonadati</taxon>
        <taxon>Nitrospirota</taxon>
        <taxon>Nitrospiria</taxon>
        <taxon>Candidatus Troglogloeales</taxon>
        <taxon>Candidatus Manganitrophaceae</taxon>
        <taxon>Candidatus Manganitrophus</taxon>
    </lineage>
</organism>
<dbReference type="RefSeq" id="WP_168063184.1">
    <property type="nucleotide sequence ID" value="NZ_VTOW01000005.1"/>
</dbReference>
<dbReference type="SUPFAM" id="SSF46955">
    <property type="entry name" value="Putative DNA-binding domain"/>
    <property type="match status" value="1"/>
</dbReference>
<evidence type="ECO:0000313" key="2">
    <source>
        <dbReference type="Proteomes" id="UP000534783"/>
    </source>
</evidence>
<dbReference type="EMBL" id="VTOW01000005">
    <property type="protein sequence ID" value="NKE73252.1"/>
    <property type="molecule type" value="Genomic_DNA"/>
</dbReference>
<evidence type="ECO:0000313" key="1">
    <source>
        <dbReference type="EMBL" id="NKE73252.1"/>
    </source>
</evidence>
<name>A0A7X6DU16_9BACT</name>
<dbReference type="Gene3D" id="1.10.1660.10">
    <property type="match status" value="1"/>
</dbReference>
<accession>A0A7X6DU16</accession>
<protein>
    <recommendedName>
        <fullName evidence="3">HTH merR-type domain-containing protein</fullName>
    </recommendedName>
</protein>
<dbReference type="InterPro" id="IPR009061">
    <property type="entry name" value="DNA-bd_dom_put_sf"/>
</dbReference>
<reference evidence="1 2" key="1">
    <citation type="journal article" date="2020" name="Nature">
        <title>Bacterial chemolithoautotrophy via manganese oxidation.</title>
        <authorList>
            <person name="Yu H."/>
            <person name="Leadbetter J.R."/>
        </authorList>
    </citation>
    <scope>NUCLEOTIDE SEQUENCE [LARGE SCALE GENOMIC DNA]</scope>
    <source>
        <strain evidence="1 2">Mn-1</strain>
    </source>
</reference>
<proteinExistence type="predicted"/>
<keyword evidence="2" id="KW-1185">Reference proteome</keyword>